<organism evidence="9 10">
    <name type="scientific">Hypericibacter adhaerens</name>
    <dbReference type="NCBI Taxonomy" id="2602016"/>
    <lineage>
        <taxon>Bacteria</taxon>
        <taxon>Pseudomonadati</taxon>
        <taxon>Pseudomonadota</taxon>
        <taxon>Alphaproteobacteria</taxon>
        <taxon>Rhodospirillales</taxon>
        <taxon>Dongiaceae</taxon>
        <taxon>Hypericibacter</taxon>
    </lineage>
</organism>
<protein>
    <submittedName>
        <fullName evidence="9">Cytochrome c</fullName>
    </submittedName>
</protein>
<dbReference type="EMBL" id="CP042582">
    <property type="protein sequence ID" value="QEX22814.1"/>
    <property type="molecule type" value="Genomic_DNA"/>
</dbReference>
<dbReference type="InterPro" id="IPR009056">
    <property type="entry name" value="Cyt_c-like_dom"/>
</dbReference>
<dbReference type="GO" id="GO:0009055">
    <property type="term" value="F:electron transfer activity"/>
    <property type="evidence" value="ECO:0007669"/>
    <property type="project" value="InterPro"/>
</dbReference>
<reference evidence="9 10" key="1">
    <citation type="submission" date="2019-08" db="EMBL/GenBank/DDBJ databases">
        <title>Hyperibacter terrae gen. nov., sp. nov. and Hyperibacter viscosus sp. nov., two new members in the family Rhodospirillaceae isolated from the rhizosphere of Hypericum perforatum.</title>
        <authorList>
            <person name="Noviana Z."/>
        </authorList>
    </citation>
    <scope>NUCLEOTIDE SEQUENCE [LARGE SCALE GENOMIC DNA]</scope>
    <source>
        <strain evidence="9 10">R5959</strain>
    </source>
</reference>
<dbReference type="InterPro" id="IPR002327">
    <property type="entry name" value="Cyt_c_1A/1B"/>
</dbReference>
<keyword evidence="2 6" id="KW-0349">Heme</keyword>
<evidence type="ECO:0000256" key="1">
    <source>
        <dbReference type="ARBA" id="ARBA00022448"/>
    </source>
</evidence>
<dbReference type="AlphaFoldDB" id="A0A5J6N0P1"/>
<keyword evidence="7" id="KW-0732">Signal</keyword>
<proteinExistence type="predicted"/>
<keyword evidence="4" id="KW-0249">Electron transport</keyword>
<dbReference type="PRINTS" id="PR00604">
    <property type="entry name" value="CYTCHRMECIAB"/>
</dbReference>
<dbReference type="GO" id="GO:0046872">
    <property type="term" value="F:metal ion binding"/>
    <property type="evidence" value="ECO:0007669"/>
    <property type="project" value="UniProtKB-KW"/>
</dbReference>
<dbReference type="PROSITE" id="PS51007">
    <property type="entry name" value="CYTC"/>
    <property type="match status" value="1"/>
</dbReference>
<dbReference type="KEGG" id="hadh:FRZ61_27460"/>
<evidence type="ECO:0000256" key="2">
    <source>
        <dbReference type="ARBA" id="ARBA00022617"/>
    </source>
</evidence>
<keyword evidence="1" id="KW-0813">Transport</keyword>
<accession>A0A5J6N0P1</accession>
<keyword evidence="3 6" id="KW-0479">Metal-binding</keyword>
<name>A0A5J6N0P1_9PROT</name>
<gene>
    <name evidence="9" type="ORF">FRZ61_27460</name>
</gene>
<dbReference type="OrthoDB" id="9805828at2"/>
<keyword evidence="10" id="KW-1185">Reference proteome</keyword>
<evidence type="ECO:0000256" key="6">
    <source>
        <dbReference type="PROSITE-ProRule" id="PRU00433"/>
    </source>
</evidence>
<feature type="signal peptide" evidence="7">
    <location>
        <begin position="1"/>
        <end position="30"/>
    </location>
</feature>
<evidence type="ECO:0000256" key="3">
    <source>
        <dbReference type="ARBA" id="ARBA00022723"/>
    </source>
</evidence>
<feature type="domain" description="Cytochrome c" evidence="8">
    <location>
        <begin position="31"/>
        <end position="134"/>
    </location>
</feature>
<evidence type="ECO:0000256" key="5">
    <source>
        <dbReference type="ARBA" id="ARBA00023004"/>
    </source>
</evidence>
<sequence>MRIARYGGGLPFAAAIVVALLWSGSGMASAVDLAAAEAQFHKSCGTCHTVEANAPLRQGPNLRGVIGRKAASLPGFAYSDALKAAGGKGLVWTPDKIDQWITDAGKFIPGVNMMYHQADPAKRQLVIQYLESVSK</sequence>
<dbReference type="Proteomes" id="UP000325797">
    <property type="component" value="Chromosome"/>
</dbReference>
<evidence type="ECO:0000313" key="10">
    <source>
        <dbReference type="Proteomes" id="UP000325797"/>
    </source>
</evidence>
<evidence type="ECO:0000256" key="7">
    <source>
        <dbReference type="SAM" id="SignalP"/>
    </source>
</evidence>
<keyword evidence="5 6" id="KW-0408">Iron</keyword>
<dbReference type="InterPro" id="IPR036909">
    <property type="entry name" value="Cyt_c-like_dom_sf"/>
</dbReference>
<feature type="chain" id="PRO_5023895799" evidence="7">
    <location>
        <begin position="31"/>
        <end position="135"/>
    </location>
</feature>
<dbReference type="RefSeq" id="WP_151118263.1">
    <property type="nucleotide sequence ID" value="NZ_CP042582.1"/>
</dbReference>
<dbReference type="PANTHER" id="PTHR11961">
    <property type="entry name" value="CYTOCHROME C"/>
    <property type="match status" value="1"/>
</dbReference>
<evidence type="ECO:0000256" key="4">
    <source>
        <dbReference type="ARBA" id="ARBA00022982"/>
    </source>
</evidence>
<evidence type="ECO:0000313" key="9">
    <source>
        <dbReference type="EMBL" id="QEX22814.1"/>
    </source>
</evidence>
<dbReference type="GO" id="GO:0020037">
    <property type="term" value="F:heme binding"/>
    <property type="evidence" value="ECO:0007669"/>
    <property type="project" value="InterPro"/>
</dbReference>
<evidence type="ECO:0000259" key="8">
    <source>
        <dbReference type="PROSITE" id="PS51007"/>
    </source>
</evidence>
<dbReference type="SUPFAM" id="SSF46626">
    <property type="entry name" value="Cytochrome c"/>
    <property type="match status" value="1"/>
</dbReference>
<dbReference type="Gene3D" id="1.10.760.10">
    <property type="entry name" value="Cytochrome c-like domain"/>
    <property type="match status" value="1"/>
</dbReference>